<protein>
    <submittedName>
        <fullName evidence="2">Uncharacterized protein</fullName>
    </submittedName>
</protein>
<name>A0A6M1RLZ7_9GAMM</name>
<dbReference type="AlphaFoldDB" id="A0A6M1RLZ7"/>
<evidence type="ECO:0000313" key="3">
    <source>
        <dbReference type="Proteomes" id="UP000473008"/>
    </source>
</evidence>
<evidence type="ECO:0000313" key="2">
    <source>
        <dbReference type="EMBL" id="NGO00443.1"/>
    </source>
</evidence>
<proteinExistence type="predicted"/>
<reference evidence="2 3" key="1">
    <citation type="submission" date="2020-02" db="EMBL/GenBank/DDBJ databases">
        <title>The draft genome of Grimontia sedimenta sp. nov., isolated from benthic sediments near coral reefs south of Kuwait.</title>
        <authorList>
            <person name="Mahmoud H.M."/>
            <person name="Jose L."/>
            <person name="Eapen S."/>
        </authorList>
    </citation>
    <scope>NUCLEOTIDE SEQUENCE [LARGE SCALE GENOMIC DNA]</scope>
    <source>
        <strain evidence="2 3">S25</strain>
    </source>
</reference>
<dbReference type="Proteomes" id="UP000473008">
    <property type="component" value="Unassembled WGS sequence"/>
</dbReference>
<evidence type="ECO:0000256" key="1">
    <source>
        <dbReference type="SAM" id="MobiDB-lite"/>
    </source>
</evidence>
<organism evidence="2 3">
    <name type="scientific">Grimontia sedimenti</name>
    <dbReference type="NCBI Taxonomy" id="2711294"/>
    <lineage>
        <taxon>Bacteria</taxon>
        <taxon>Pseudomonadati</taxon>
        <taxon>Pseudomonadota</taxon>
        <taxon>Gammaproteobacteria</taxon>
        <taxon>Vibrionales</taxon>
        <taxon>Vibrionaceae</taxon>
        <taxon>Grimontia</taxon>
    </lineage>
</organism>
<feature type="region of interest" description="Disordered" evidence="1">
    <location>
        <begin position="1"/>
        <end position="22"/>
    </location>
</feature>
<gene>
    <name evidence="2" type="ORF">G5S52_23410</name>
</gene>
<dbReference type="EMBL" id="JAALDL010000046">
    <property type="protein sequence ID" value="NGO00443.1"/>
    <property type="molecule type" value="Genomic_DNA"/>
</dbReference>
<keyword evidence="3" id="KW-1185">Reference proteome</keyword>
<feature type="region of interest" description="Disordered" evidence="1">
    <location>
        <begin position="123"/>
        <end position="146"/>
    </location>
</feature>
<sequence length="169" mass="19283">MKEIRDEIKSTDRKDDNNETKNEIKSLVKNDKIDADYEESNGTIATVVIPKCDPSTSSSSYHVEKRHWIQKMGIEHSFVKELDDELIDQIYPDALHKKAQGMKLTAKNKDIIKKLVMKKIDECMSGSDSDSDDDSRDRNERISGQGLCQMQTSLTENYDAAMQDMCIDT</sequence>
<accession>A0A6M1RLZ7</accession>
<comment type="caution">
    <text evidence="2">The sequence shown here is derived from an EMBL/GenBank/DDBJ whole genome shotgun (WGS) entry which is preliminary data.</text>
</comment>